<proteinExistence type="predicted"/>
<accession>A0AAN9PD89</accession>
<feature type="compositionally biased region" description="Basic and acidic residues" evidence="1">
    <location>
        <begin position="60"/>
        <end position="74"/>
    </location>
</feature>
<dbReference type="Proteomes" id="UP001359559">
    <property type="component" value="Unassembled WGS sequence"/>
</dbReference>
<comment type="caution">
    <text evidence="2">The sequence shown here is derived from an EMBL/GenBank/DDBJ whole genome shotgun (WGS) entry which is preliminary data.</text>
</comment>
<feature type="region of interest" description="Disordered" evidence="1">
    <location>
        <begin position="38"/>
        <end position="74"/>
    </location>
</feature>
<evidence type="ECO:0000313" key="2">
    <source>
        <dbReference type="EMBL" id="KAK7294665.1"/>
    </source>
</evidence>
<dbReference type="EMBL" id="JAYKXN010000004">
    <property type="protein sequence ID" value="KAK7294665.1"/>
    <property type="molecule type" value="Genomic_DNA"/>
</dbReference>
<protein>
    <submittedName>
        <fullName evidence="2">Uncharacterized protein</fullName>
    </submittedName>
</protein>
<reference evidence="2 3" key="1">
    <citation type="submission" date="2024-01" db="EMBL/GenBank/DDBJ databases">
        <title>The genomes of 5 underutilized Papilionoideae crops provide insights into root nodulation and disease resistance.</title>
        <authorList>
            <person name="Yuan L."/>
        </authorList>
    </citation>
    <scope>NUCLEOTIDE SEQUENCE [LARGE SCALE GENOMIC DNA]</scope>
    <source>
        <strain evidence="2">LY-2023</strain>
        <tissue evidence="2">Leaf</tissue>
    </source>
</reference>
<evidence type="ECO:0000313" key="3">
    <source>
        <dbReference type="Proteomes" id="UP001359559"/>
    </source>
</evidence>
<sequence>MNRSKLEPVMSMAAEGAIQEAENGANIQSNCKTSSFSSNEISMVGQKGPRSHAVASSRDPMQERTGTHCRVPET</sequence>
<dbReference type="AlphaFoldDB" id="A0AAN9PD89"/>
<organism evidence="2 3">
    <name type="scientific">Clitoria ternatea</name>
    <name type="common">Butterfly pea</name>
    <dbReference type="NCBI Taxonomy" id="43366"/>
    <lineage>
        <taxon>Eukaryota</taxon>
        <taxon>Viridiplantae</taxon>
        <taxon>Streptophyta</taxon>
        <taxon>Embryophyta</taxon>
        <taxon>Tracheophyta</taxon>
        <taxon>Spermatophyta</taxon>
        <taxon>Magnoliopsida</taxon>
        <taxon>eudicotyledons</taxon>
        <taxon>Gunneridae</taxon>
        <taxon>Pentapetalae</taxon>
        <taxon>rosids</taxon>
        <taxon>fabids</taxon>
        <taxon>Fabales</taxon>
        <taxon>Fabaceae</taxon>
        <taxon>Papilionoideae</taxon>
        <taxon>50 kb inversion clade</taxon>
        <taxon>NPAAA clade</taxon>
        <taxon>indigoferoid/millettioid clade</taxon>
        <taxon>Phaseoleae</taxon>
        <taxon>Clitoria</taxon>
    </lineage>
</organism>
<name>A0AAN9PD89_CLITE</name>
<gene>
    <name evidence="2" type="ORF">RJT34_17555</name>
</gene>
<evidence type="ECO:0000256" key="1">
    <source>
        <dbReference type="SAM" id="MobiDB-lite"/>
    </source>
</evidence>
<keyword evidence="3" id="KW-1185">Reference proteome</keyword>